<organism evidence="4">
    <name type="scientific">Candidatus Fermentithermobacillus carboniphilus</name>
    <dbReference type="NCBI Taxonomy" id="3085328"/>
    <lineage>
        <taxon>Bacteria</taxon>
        <taxon>Bacillati</taxon>
        <taxon>Bacillota</taxon>
        <taxon>Candidatus Fermentithermobacillia</taxon>
        <taxon>Candidatus Fermentithermobacillales</taxon>
        <taxon>Candidatus Fermentithermobacillaceae</taxon>
        <taxon>Candidatus Fermentithermobacillus</taxon>
    </lineage>
</organism>
<dbReference type="GO" id="GO:0016787">
    <property type="term" value="F:hydrolase activity"/>
    <property type="evidence" value="ECO:0007669"/>
    <property type="project" value="UniProtKB-KW"/>
</dbReference>
<gene>
    <name evidence="4" type="ORF">IMF26_04250</name>
</gene>
<feature type="domain" description="BCE-2095-like N-terminal" evidence="3">
    <location>
        <begin position="8"/>
        <end position="104"/>
    </location>
</feature>
<dbReference type="PANTHER" id="PTHR43037:SF5">
    <property type="entry name" value="FERULOYL ESTERASE"/>
    <property type="match status" value="1"/>
</dbReference>
<reference evidence="4" key="2">
    <citation type="journal article" date="2023" name="Biology">
        <title>Prokaryotic Life Associated with Coal-Fire Gas Vents Revealed by Metagenomics.</title>
        <authorList>
            <person name="Kadnikov V.V."/>
            <person name="Mardanov A.V."/>
            <person name="Beletsky A.V."/>
            <person name="Karnachuk O.V."/>
            <person name="Ravin N.V."/>
        </authorList>
    </citation>
    <scope>NUCLEOTIDE SEQUENCE</scope>
    <source>
        <strain evidence="4">Bu02</strain>
    </source>
</reference>
<dbReference type="NCBIfam" id="NF047558">
    <property type="entry name" value="TPR_END_plus"/>
    <property type="match status" value="1"/>
</dbReference>
<dbReference type="PANTHER" id="PTHR43037">
    <property type="entry name" value="UNNAMED PRODUCT-RELATED"/>
    <property type="match status" value="1"/>
</dbReference>
<dbReference type="SUPFAM" id="SSF53474">
    <property type="entry name" value="alpha/beta-Hydrolases"/>
    <property type="match status" value="1"/>
</dbReference>
<dbReference type="Gene3D" id="1.25.40.10">
    <property type="entry name" value="Tetratricopeptide repeat domain"/>
    <property type="match status" value="1"/>
</dbReference>
<reference evidence="4" key="1">
    <citation type="submission" date="2020-10" db="EMBL/GenBank/DDBJ databases">
        <authorList>
            <person name="Kadnikov V."/>
            <person name="Beletsky A.V."/>
            <person name="Mardanov A.V."/>
            <person name="Karnachuk O.V."/>
            <person name="Ravin N.V."/>
        </authorList>
    </citation>
    <scope>NUCLEOTIDE SEQUENCE</scope>
    <source>
        <strain evidence="4">Bu02</strain>
    </source>
</reference>
<evidence type="ECO:0000259" key="3">
    <source>
        <dbReference type="Pfam" id="PF22316"/>
    </source>
</evidence>
<dbReference type="AlphaFoldDB" id="A0AAT9LDQ9"/>
<accession>A0AAT9LDQ9</accession>
<name>A0AAT9LDQ9_9FIRM</name>
<dbReference type="KEGG" id="fcz:IMF26_04250"/>
<dbReference type="EMBL" id="CP062796">
    <property type="protein sequence ID" value="QUL99275.1"/>
    <property type="molecule type" value="Genomic_DNA"/>
</dbReference>
<evidence type="ECO:0000313" key="4">
    <source>
        <dbReference type="EMBL" id="QUL99275.1"/>
    </source>
</evidence>
<keyword evidence="1" id="KW-0732">Signal</keyword>
<dbReference type="InterPro" id="IPR050955">
    <property type="entry name" value="Plant_Biomass_Hydrol_Est"/>
</dbReference>
<dbReference type="Pfam" id="PF22316">
    <property type="entry name" value="ABhydrolase-like_N"/>
    <property type="match status" value="1"/>
</dbReference>
<protein>
    <recommendedName>
        <fullName evidence="3">BCE-2095-like N-terminal domain-containing protein</fullName>
    </recommendedName>
</protein>
<keyword evidence="2" id="KW-0378">Hydrolase</keyword>
<dbReference type="InterPro" id="IPR029058">
    <property type="entry name" value="AB_hydrolase_fold"/>
</dbReference>
<proteinExistence type="predicted"/>
<dbReference type="InterPro" id="IPR011990">
    <property type="entry name" value="TPR-like_helical_dom_sf"/>
</dbReference>
<sequence>MEVKNWAELQDRIITLYGQGKLREALEAANSAAEIFPERATRTSYWRACLYSLLGETRKALAIFEEAVGHGIWWSETTLMNETDLAPIRDTPEFREIVLACKHLGAAAQEGSRPQIMVLPPRKADGASPPPLLMALHSRGSDAQKFAPYWQPATETGIVVAIPQSSQMCAKDEFCWDDEDRAATEVTWAYEKTRDSYRFDPSRVVIAGASQGGRIAITAALKGDPFQSRGFIAVVPAVRDIEGFVVLMDKAAPRGVRGYIITGDRDQFYQGACRLQDAMEKNGLLCKLDVRPGMGHRFPPDFSDTLLRALDFVLKGD</sequence>
<dbReference type="Gene3D" id="3.40.50.1820">
    <property type="entry name" value="alpha/beta hydrolase"/>
    <property type="match status" value="1"/>
</dbReference>
<dbReference type="InterPro" id="IPR054527">
    <property type="entry name" value="BCE_2095-like_N"/>
</dbReference>
<evidence type="ECO:0000256" key="2">
    <source>
        <dbReference type="ARBA" id="ARBA00022801"/>
    </source>
</evidence>
<dbReference type="SUPFAM" id="SSF48452">
    <property type="entry name" value="TPR-like"/>
    <property type="match status" value="1"/>
</dbReference>
<evidence type="ECO:0000256" key="1">
    <source>
        <dbReference type="ARBA" id="ARBA00022729"/>
    </source>
</evidence>